<protein>
    <submittedName>
        <fullName evidence="3">Uncharacterized protein</fullName>
    </submittedName>
</protein>
<accession>A0A9P7Z836</accession>
<keyword evidence="2" id="KW-1133">Transmembrane helix</keyword>
<name>A0A9P7Z836_9HELO</name>
<feature type="compositionally biased region" description="Pro residues" evidence="1">
    <location>
        <begin position="48"/>
        <end position="57"/>
    </location>
</feature>
<evidence type="ECO:0000256" key="2">
    <source>
        <dbReference type="SAM" id="Phobius"/>
    </source>
</evidence>
<gene>
    <name evidence="3" type="ORF">BJ878DRAFT_478094</name>
</gene>
<dbReference type="EMBL" id="MU253796">
    <property type="protein sequence ID" value="KAG9246680.1"/>
    <property type="molecule type" value="Genomic_DNA"/>
</dbReference>
<feature type="region of interest" description="Disordered" evidence="1">
    <location>
        <begin position="43"/>
        <end position="73"/>
    </location>
</feature>
<organism evidence="3 4">
    <name type="scientific">Calycina marina</name>
    <dbReference type="NCBI Taxonomy" id="1763456"/>
    <lineage>
        <taxon>Eukaryota</taxon>
        <taxon>Fungi</taxon>
        <taxon>Dikarya</taxon>
        <taxon>Ascomycota</taxon>
        <taxon>Pezizomycotina</taxon>
        <taxon>Leotiomycetes</taxon>
        <taxon>Helotiales</taxon>
        <taxon>Pezizellaceae</taxon>
        <taxon>Calycina</taxon>
    </lineage>
</organism>
<evidence type="ECO:0000313" key="3">
    <source>
        <dbReference type="EMBL" id="KAG9246680.1"/>
    </source>
</evidence>
<feature type="transmembrane region" description="Helical" evidence="2">
    <location>
        <begin position="82"/>
        <end position="106"/>
    </location>
</feature>
<keyword evidence="2" id="KW-0812">Transmembrane</keyword>
<comment type="caution">
    <text evidence="3">The sequence shown here is derived from an EMBL/GenBank/DDBJ whole genome shotgun (WGS) entry which is preliminary data.</text>
</comment>
<sequence>MSDEKAVLGRAFLQETHIIVYHERHQFSISQRRWDAEPTLDINTILPPTSPVPPRPSSPTTTHSTSRSASSAPSRARATTSVIIACVVAGTFFLVFCSTLVGYLLIYRYRRQSLQDAPNRYHEPKPSTMSGRYTVIRPPSTVLRAELDALNTVVQCPRIDMTPTIPIGEQAFEDLLRTRCSEVMWNEDPMARRERDEEELEGWKGRVRVMQSIREEGVAEIEVEGDR</sequence>
<keyword evidence="4" id="KW-1185">Reference proteome</keyword>
<dbReference type="AlphaFoldDB" id="A0A9P7Z836"/>
<reference evidence="3" key="1">
    <citation type="journal article" date="2021" name="IMA Fungus">
        <title>Genomic characterization of three marine fungi, including Emericellopsis atlantica sp. nov. with signatures of a generalist lifestyle and marine biomass degradation.</title>
        <authorList>
            <person name="Hagestad O.C."/>
            <person name="Hou L."/>
            <person name="Andersen J.H."/>
            <person name="Hansen E.H."/>
            <person name="Altermark B."/>
            <person name="Li C."/>
            <person name="Kuhnert E."/>
            <person name="Cox R.J."/>
            <person name="Crous P.W."/>
            <person name="Spatafora J.W."/>
            <person name="Lail K."/>
            <person name="Amirebrahimi M."/>
            <person name="Lipzen A."/>
            <person name="Pangilinan J."/>
            <person name="Andreopoulos W."/>
            <person name="Hayes R.D."/>
            <person name="Ng V."/>
            <person name="Grigoriev I.V."/>
            <person name="Jackson S.A."/>
            <person name="Sutton T.D.S."/>
            <person name="Dobson A.D.W."/>
            <person name="Rama T."/>
        </authorList>
    </citation>
    <scope>NUCLEOTIDE SEQUENCE</scope>
    <source>
        <strain evidence="3">TRa3180A</strain>
    </source>
</reference>
<keyword evidence="2" id="KW-0472">Membrane</keyword>
<feature type="compositionally biased region" description="Low complexity" evidence="1">
    <location>
        <begin position="58"/>
        <end position="73"/>
    </location>
</feature>
<evidence type="ECO:0000256" key="1">
    <source>
        <dbReference type="SAM" id="MobiDB-lite"/>
    </source>
</evidence>
<proteinExistence type="predicted"/>
<evidence type="ECO:0000313" key="4">
    <source>
        <dbReference type="Proteomes" id="UP000887226"/>
    </source>
</evidence>
<dbReference type="Proteomes" id="UP000887226">
    <property type="component" value="Unassembled WGS sequence"/>
</dbReference>